<keyword evidence="4" id="KW-1185">Reference proteome</keyword>
<dbReference type="InterPro" id="IPR001119">
    <property type="entry name" value="SLH_dom"/>
</dbReference>
<evidence type="ECO:0000313" key="4">
    <source>
        <dbReference type="Proteomes" id="UP000515960"/>
    </source>
</evidence>
<dbReference type="RefSeq" id="WP_187333563.1">
    <property type="nucleotide sequence ID" value="NZ_CP060490.1"/>
</dbReference>
<dbReference type="InterPro" id="IPR008964">
    <property type="entry name" value="Invasin/intimin_cell_adhesion"/>
</dbReference>
<dbReference type="Gene3D" id="2.60.40.1080">
    <property type="match status" value="1"/>
</dbReference>
<dbReference type="SUPFAM" id="SSF49373">
    <property type="entry name" value="Invasin/intimin cell-adhesion fragments"/>
    <property type="match status" value="1"/>
</dbReference>
<feature type="domain" description="SLH" evidence="2">
    <location>
        <begin position="1538"/>
        <end position="1597"/>
    </location>
</feature>
<dbReference type="Pfam" id="PF02368">
    <property type="entry name" value="Big_2"/>
    <property type="match status" value="1"/>
</dbReference>
<gene>
    <name evidence="3" type="ORF">H8790_03120</name>
</gene>
<dbReference type="Pfam" id="PF00395">
    <property type="entry name" value="SLH"/>
    <property type="match status" value="3"/>
</dbReference>
<feature type="domain" description="SLH" evidence="2">
    <location>
        <begin position="1598"/>
        <end position="1661"/>
    </location>
</feature>
<dbReference type="InterPro" id="IPR003343">
    <property type="entry name" value="Big_2"/>
</dbReference>
<protein>
    <submittedName>
        <fullName evidence="3">S-layer homology domain-containing protein</fullName>
    </submittedName>
</protein>
<keyword evidence="1" id="KW-0677">Repeat</keyword>
<accession>A0A7G9B663</accession>
<dbReference type="KEGG" id="ohi:H8790_03120"/>
<evidence type="ECO:0000256" key="1">
    <source>
        <dbReference type="ARBA" id="ARBA00022737"/>
    </source>
</evidence>
<evidence type="ECO:0000259" key="2">
    <source>
        <dbReference type="PROSITE" id="PS51272"/>
    </source>
</evidence>
<dbReference type="Proteomes" id="UP000515960">
    <property type="component" value="Chromosome"/>
</dbReference>
<dbReference type="EMBL" id="CP060490">
    <property type="protein sequence ID" value="QNL45044.1"/>
    <property type="molecule type" value="Genomic_DNA"/>
</dbReference>
<feature type="domain" description="SLH" evidence="2">
    <location>
        <begin position="1666"/>
        <end position="1723"/>
    </location>
</feature>
<proteinExistence type="predicted"/>
<dbReference type="PROSITE" id="PS51272">
    <property type="entry name" value="SLH"/>
    <property type="match status" value="3"/>
</dbReference>
<sequence>MSSGTLKASLSYTGDDVAVPLSTPTVTLSAVSGGAGGLSAVIMHAENGDLVSGYEIKVYDSKGALVDTFQASENPTAIPESSKIVAGSAYTATVKALASDAAKAAGYTDSAESNKSASATAGQGTPVVTTVAVSEQAGKSILTVPTDTTNAVATMIAAVKNQYGEAMEGEEVEWSIEPEVGTGVTFAEGVLTVAKEAAASITGPAGVAYTITATSKTDPDKSGSAKITVKRADAVYTVTVSGGASELDIPAGDTPATATFTAKVVDQYGTDRTSVGVTWAVSPKVDGVTISSEGVLTVTKAAAAAIADTTGKSFTVTATVQGGTASDSKNVTVKRAESVPTGLKLTGPATVVIPLEGKPANSYTYTAKVLDQYGAELTGRTVNWSSSQSPEGVTCTNNQVSVASGASKGSFTLTAADSAAESVKDTLTVQVVDLELNWSGVESKIKGTTYTYGDRNDKAGALGTGTATVGETELSGEFSYAKPAEIQGAGTKTITVIFTVGDKVDEYKGVQLTRDVEVGIAPKSLTVTWSDVKLTYTGKEQGPAATVTSGVLTGDELGLSVSGQKKDASGESYTAEAKITNGNYTLKNPTCPFTIAPKPLAVTWSNTSLTYTGKEQSPTAAVETGIEGETVELTVTGGKAAVGSSYTATAAMKTANGNYVLTNTTKSFSIGKAVVKITTEPAGLNKTIYANDPANTDAESLKTMMALPGTVKVTAPSMDETDAAITWAASTPKFNIKGAAYTYVGKINEDSNYANQPELKVTLTVTPVKLTGVATVPAALTVAKSSVTALSGSLTPLGLPEKVVLSYDLAAANAEVEAQWNKTVADLKAAANRVTAAKNQEITVALSAKTLPAWATYDANGLPQCTVTITNSFPVNVAFTTPVTDAVYGGTLATPAAAATDAGNGLGAATEMQYFYEGTGATNYQRSKTAPKDAGTYQCIAVYENTTHYGEAKCAFTVSPKTATFTWSGHTGLTYDKTVKTVNAVVGNLESGDACEVTLTGNTATNAGTYTAVATKLGNPNYALPEGAAAEQEYTIAKAARNVRITTEPMVLTVGKLTAGITYTCDDLDQSASANVSCTSSASGVAMVSSTGKVTAVSNGKATVTLSILESDNYLSDSDTLEIAALPQPLTGAAASAGANSSLTATVSGTRITVAGTMAEGTELTLTPAVAAVEGVTVSAPVVDLVKKTVTVSVNGTEVVYTLDLTGISEIPGHVTIVEGAAGVEPGEFPVSITAAATDGLDAAVPQSVLSAAASKLSSDQIKEGYEAQVKVYAKVEATGYDAAKGLSVEITPYYTILAVKEGVADAEPLQAETKLTGLGGSIQVTLHTSGAAYNYAKYASGGKTAYLPITDSTFETTGFGTFTLVNVADKSITVAYTYHDGREQTLTYTAADIGAALPKDDSKSGFQGWKLSKDGTAVNANKYTTLTEELFLLLESGTYTAESAFSSGGGSGGGGGSVSTTYAITASAGQGGSISPSGRVSVPSGKNQTFTIKANAGYAVSDVVVDGKSVGAVSSYTFESVTKAHSISVTFVKADDVAVIFSDVAADAWFHDAVQYVYDAGMMNGTSATAFSPNGTITRGMIVTMLYRLEGEPTVALTGKFGDVAADTWCVKAVSWAASKGVVNGYENGLFGKDDPITREQLAAILYRYADLKGYDVSVGEDTNILSYLDVQSVAGYAIPALQWACGAGIVNGNNGYLMPKGTATRAQAAAMLMRFMEAYTK</sequence>
<reference evidence="3 4" key="1">
    <citation type="submission" date="2020-08" db="EMBL/GenBank/DDBJ databases">
        <authorList>
            <person name="Liu C."/>
            <person name="Sun Q."/>
        </authorList>
    </citation>
    <scope>NUCLEOTIDE SEQUENCE [LARGE SCALE GENOMIC DNA]</scope>
    <source>
        <strain evidence="3 4">NSJ-62</strain>
    </source>
</reference>
<organism evidence="3 4">
    <name type="scientific">Oscillibacter hominis</name>
    <dbReference type="NCBI Taxonomy" id="2763056"/>
    <lineage>
        <taxon>Bacteria</taxon>
        <taxon>Bacillati</taxon>
        <taxon>Bacillota</taxon>
        <taxon>Clostridia</taxon>
        <taxon>Eubacteriales</taxon>
        <taxon>Oscillospiraceae</taxon>
        <taxon>Oscillibacter</taxon>
    </lineage>
</organism>
<evidence type="ECO:0000313" key="3">
    <source>
        <dbReference type="EMBL" id="QNL45044.1"/>
    </source>
</evidence>
<name>A0A7G9B663_9FIRM</name>